<sequence>MACRRLGGCPRGCAPQAKLWLLQDVRSLDKLLDIACLASACNSDCLVVTSAAKTEDVLETNIRDWREQPRGLLLRALAREVWALPPTISTKYCELYLDRYLALSNRLDAGKVAPLRHRDAIDIVNILRQGKHETRKDLVSRTRASSPSWLASTSDSAVGLAFDYAMYLWLMVTPTGWQDDQALADFMTKKFPETRPSNPRTPDGELAFNAHSLEVIGGIDLIWTSHLDEHLKLNVRASELYIFRHASLLDTHHSPSTIDVYPAEAPHRNCPHDGTAVPSFRCTAPCMEPT</sequence>
<dbReference type="EMBL" id="VIBQ01000009">
    <property type="protein sequence ID" value="KAB8337101.1"/>
    <property type="molecule type" value="Genomic_DNA"/>
</dbReference>
<organism evidence="1 2">
    <name type="scientific">Carpinus fangiana</name>
    <dbReference type="NCBI Taxonomy" id="176857"/>
    <lineage>
        <taxon>Eukaryota</taxon>
        <taxon>Viridiplantae</taxon>
        <taxon>Streptophyta</taxon>
        <taxon>Embryophyta</taxon>
        <taxon>Tracheophyta</taxon>
        <taxon>Spermatophyta</taxon>
        <taxon>Magnoliopsida</taxon>
        <taxon>eudicotyledons</taxon>
        <taxon>Gunneridae</taxon>
        <taxon>Pentapetalae</taxon>
        <taxon>rosids</taxon>
        <taxon>fabids</taxon>
        <taxon>Fagales</taxon>
        <taxon>Betulaceae</taxon>
        <taxon>Carpinus</taxon>
    </lineage>
</organism>
<keyword evidence="2" id="KW-1185">Reference proteome</keyword>
<comment type="caution">
    <text evidence="1">The sequence shown here is derived from an EMBL/GenBank/DDBJ whole genome shotgun (WGS) entry which is preliminary data.</text>
</comment>
<dbReference type="OrthoDB" id="5428890at2759"/>
<evidence type="ECO:0000313" key="1">
    <source>
        <dbReference type="EMBL" id="KAB8337101.1"/>
    </source>
</evidence>
<accession>A0A5N6KPB0</accession>
<gene>
    <name evidence="1" type="ORF">FH972_021405</name>
</gene>
<dbReference type="Proteomes" id="UP000327013">
    <property type="component" value="Unassembled WGS sequence"/>
</dbReference>
<proteinExistence type="predicted"/>
<dbReference type="AlphaFoldDB" id="A0A5N6KPB0"/>
<reference evidence="1 2" key="1">
    <citation type="submission" date="2019-06" db="EMBL/GenBank/DDBJ databases">
        <title>A chromosomal-level reference genome of Carpinus fangiana (Coryloideae, Betulaceae).</title>
        <authorList>
            <person name="Yang X."/>
            <person name="Wang Z."/>
            <person name="Zhang L."/>
            <person name="Hao G."/>
            <person name="Liu J."/>
            <person name="Yang Y."/>
        </authorList>
    </citation>
    <scope>NUCLEOTIDE SEQUENCE [LARGE SCALE GENOMIC DNA]</scope>
    <source>
        <strain evidence="1">Cfa_2016G</strain>
        <tissue evidence="1">Leaf</tissue>
    </source>
</reference>
<protein>
    <submittedName>
        <fullName evidence="1">Uncharacterized protein</fullName>
    </submittedName>
</protein>
<name>A0A5N6KPB0_9ROSI</name>
<evidence type="ECO:0000313" key="2">
    <source>
        <dbReference type="Proteomes" id="UP000327013"/>
    </source>
</evidence>